<dbReference type="InterPro" id="IPR003593">
    <property type="entry name" value="AAA+_ATPase"/>
</dbReference>
<dbReference type="InterPro" id="IPR050168">
    <property type="entry name" value="AAA_ATPase_domain"/>
</dbReference>
<dbReference type="InterPro" id="IPR003959">
    <property type="entry name" value="ATPase_AAA_core"/>
</dbReference>
<reference evidence="5 6" key="1">
    <citation type="journal article" date="2011" name="J. Bacteriol.">
        <title>Genome sequence of Chthoniobacter flavus Ellin428, an aerobic heterotrophic soil bacterium.</title>
        <authorList>
            <person name="Kant R."/>
            <person name="van Passel M.W."/>
            <person name="Palva A."/>
            <person name="Lucas S."/>
            <person name="Lapidus A."/>
            <person name="Glavina Del Rio T."/>
            <person name="Dalin E."/>
            <person name="Tice H."/>
            <person name="Bruce D."/>
            <person name="Goodwin L."/>
            <person name="Pitluck S."/>
            <person name="Larimer F.W."/>
            <person name="Land M.L."/>
            <person name="Hauser L."/>
            <person name="Sangwan P."/>
            <person name="de Vos W.M."/>
            <person name="Janssen P.H."/>
            <person name="Smidt H."/>
        </authorList>
    </citation>
    <scope>NUCLEOTIDE SEQUENCE [LARGE SCALE GENOMIC DNA]</scope>
    <source>
        <strain evidence="5 6">Ellin428</strain>
    </source>
</reference>
<evidence type="ECO:0000256" key="2">
    <source>
        <dbReference type="ARBA" id="ARBA00022840"/>
    </source>
</evidence>
<dbReference type="SUPFAM" id="SSF52540">
    <property type="entry name" value="P-loop containing nucleoside triphosphate hydrolases"/>
    <property type="match status" value="1"/>
</dbReference>
<dbReference type="SMART" id="SM00382">
    <property type="entry name" value="AAA"/>
    <property type="match status" value="1"/>
</dbReference>
<dbReference type="CDD" id="cd19481">
    <property type="entry name" value="RecA-like_protease"/>
    <property type="match status" value="1"/>
</dbReference>
<evidence type="ECO:0000256" key="3">
    <source>
        <dbReference type="RuleBase" id="RU003651"/>
    </source>
</evidence>
<dbReference type="PANTHER" id="PTHR23077">
    <property type="entry name" value="AAA-FAMILY ATPASE"/>
    <property type="match status" value="1"/>
</dbReference>
<evidence type="ECO:0000313" key="6">
    <source>
        <dbReference type="Proteomes" id="UP000005824"/>
    </source>
</evidence>
<dbReference type="InterPro" id="IPR003960">
    <property type="entry name" value="ATPase_AAA_CS"/>
</dbReference>
<dbReference type="PANTHER" id="PTHR23077:SF27">
    <property type="entry name" value="ATPASE FAMILY GENE 2 PROTEIN HOMOLOG A"/>
    <property type="match status" value="1"/>
</dbReference>
<proteinExistence type="inferred from homology"/>
<sequence length="395" mass="44783">MNTSTSEIETLLREATRAGEPLFSDGPVREDALLSYTFSNQTWFGYRLCGYTIQRFLAERADDIFEVAVDARAELEIAHGRCEPVITKGIVVYSMGGVLLAYHADPQTRGHAFKATRDLTRLVREVKDEIRLRNPLRCKHLQIMGDDEDTFRAVIKPTPETTFESLIVDRRMVEDIYDNTLFQLKHTRFSNGVIFYGEPGTGKSLMCQAIIHEAVREGFSSCYLVGEVNFSELTTFITDYLAPCVVILEDIDSFAGERLDGEGLRLADFLQFLSGLTERPEQLIVVATTNHLHLLDKAVNNRPVRFNRKYHFTRPSDEEVDRLLDLYFEASQLTPDLRRLCHGRAFTGAHVSEIRRTALTLAKKRSVPVKEVFAEAVEMVSLHFSTTLKSLGFSS</sequence>
<keyword evidence="6" id="KW-1185">Reference proteome</keyword>
<keyword evidence="1 3" id="KW-0547">Nucleotide-binding</keyword>
<organism evidence="5 6">
    <name type="scientific">Chthoniobacter flavus Ellin428</name>
    <dbReference type="NCBI Taxonomy" id="497964"/>
    <lineage>
        <taxon>Bacteria</taxon>
        <taxon>Pseudomonadati</taxon>
        <taxon>Verrucomicrobiota</taxon>
        <taxon>Spartobacteria</taxon>
        <taxon>Chthoniobacterales</taxon>
        <taxon>Chthoniobacteraceae</taxon>
        <taxon>Chthoniobacter</taxon>
    </lineage>
</organism>
<comment type="similarity">
    <text evidence="3">Belongs to the AAA ATPase family.</text>
</comment>
<name>B4D4H2_9BACT</name>
<evidence type="ECO:0000313" key="5">
    <source>
        <dbReference type="EMBL" id="EDY18773.1"/>
    </source>
</evidence>
<dbReference type="RefSeq" id="WP_006981135.1">
    <property type="nucleotide sequence ID" value="NZ_ABVL01000011.1"/>
</dbReference>
<dbReference type="InParanoid" id="B4D4H2"/>
<keyword evidence="2 3" id="KW-0067">ATP-binding</keyword>
<accession>B4D4H2</accession>
<dbReference type="GO" id="GO:0016887">
    <property type="term" value="F:ATP hydrolysis activity"/>
    <property type="evidence" value="ECO:0007669"/>
    <property type="project" value="InterPro"/>
</dbReference>
<evidence type="ECO:0000256" key="1">
    <source>
        <dbReference type="ARBA" id="ARBA00022741"/>
    </source>
</evidence>
<dbReference type="GO" id="GO:0005524">
    <property type="term" value="F:ATP binding"/>
    <property type="evidence" value="ECO:0007669"/>
    <property type="project" value="UniProtKB-KW"/>
</dbReference>
<dbReference type="AlphaFoldDB" id="B4D4H2"/>
<dbReference type="Proteomes" id="UP000005824">
    <property type="component" value="Unassembled WGS sequence"/>
</dbReference>
<dbReference type="Pfam" id="PF00004">
    <property type="entry name" value="AAA"/>
    <property type="match status" value="1"/>
</dbReference>
<comment type="caution">
    <text evidence="5">The sequence shown here is derived from an EMBL/GenBank/DDBJ whole genome shotgun (WGS) entry which is preliminary data.</text>
</comment>
<dbReference type="EMBL" id="ABVL01000011">
    <property type="protein sequence ID" value="EDY18773.1"/>
    <property type="molecule type" value="Genomic_DNA"/>
</dbReference>
<evidence type="ECO:0000259" key="4">
    <source>
        <dbReference type="SMART" id="SM00382"/>
    </source>
</evidence>
<dbReference type="InterPro" id="IPR027417">
    <property type="entry name" value="P-loop_NTPase"/>
</dbReference>
<protein>
    <submittedName>
        <fullName evidence="5">AAA ATPase central domain protein</fullName>
    </submittedName>
</protein>
<gene>
    <name evidence="5" type="ORF">CfE428DRAFT_3810</name>
</gene>
<dbReference type="Gene3D" id="3.40.50.300">
    <property type="entry name" value="P-loop containing nucleotide triphosphate hydrolases"/>
    <property type="match status" value="1"/>
</dbReference>
<feature type="domain" description="AAA+ ATPase" evidence="4">
    <location>
        <begin position="189"/>
        <end position="316"/>
    </location>
</feature>
<dbReference type="PROSITE" id="PS00674">
    <property type="entry name" value="AAA"/>
    <property type="match status" value="1"/>
</dbReference>
<dbReference type="eggNOG" id="COG0465">
    <property type="taxonomic scope" value="Bacteria"/>
</dbReference>
<dbReference type="GO" id="GO:0005737">
    <property type="term" value="C:cytoplasm"/>
    <property type="evidence" value="ECO:0007669"/>
    <property type="project" value="TreeGrafter"/>
</dbReference>
<dbReference type="STRING" id="497964.CfE428DRAFT_3810"/>